<name>D0WIQ9_SLAES</name>
<sequence length="132" mass="14451">MAASNPWLLPIHGCQCFQSMDRIDVRDGARCRPTHSPWVMPRALASTGLIHSCWRATIENARSRSSTKTARQVEPSKPGPSKSEPSNPEPSNPEPSSPESSSPEPSKPRNRLNTSSASSPRMERASPQSQTF</sequence>
<accession>D0WIQ9</accession>
<feature type="compositionally biased region" description="Pro residues" evidence="1">
    <location>
        <begin position="87"/>
        <end position="96"/>
    </location>
</feature>
<keyword evidence="3" id="KW-1185">Reference proteome</keyword>
<gene>
    <name evidence="2" type="ORF">HMPREF0762_01734</name>
</gene>
<feature type="region of interest" description="Disordered" evidence="1">
    <location>
        <begin position="60"/>
        <end position="132"/>
    </location>
</feature>
<feature type="compositionally biased region" description="Low complexity" evidence="1">
    <location>
        <begin position="75"/>
        <end position="86"/>
    </location>
</feature>
<proteinExistence type="predicted"/>
<dbReference type="AlphaFoldDB" id="D0WIQ9"/>
<reference evidence="2" key="1">
    <citation type="submission" date="2009-10" db="EMBL/GenBank/DDBJ databases">
        <authorList>
            <person name="Weinstock G."/>
            <person name="Sodergren E."/>
            <person name="Clifton S."/>
            <person name="Fulton L."/>
            <person name="Fulton B."/>
            <person name="Courtney L."/>
            <person name="Fronick C."/>
            <person name="Harrison M."/>
            <person name="Strong C."/>
            <person name="Farmer C."/>
            <person name="Delahaunty K."/>
            <person name="Markovic C."/>
            <person name="Hall O."/>
            <person name="Minx P."/>
            <person name="Tomlinson C."/>
            <person name="Mitreva M."/>
            <person name="Nelson J."/>
            <person name="Hou S."/>
            <person name="Wollam A."/>
            <person name="Pepin K.H."/>
            <person name="Johnson M."/>
            <person name="Bhonagiri V."/>
            <person name="Nash W.E."/>
            <person name="Warren W."/>
            <person name="Chinwalla A."/>
            <person name="Mardis E.R."/>
            <person name="Wilson R.K."/>
        </authorList>
    </citation>
    <scope>NUCLEOTIDE SEQUENCE [LARGE SCALE GENOMIC DNA]</scope>
    <source>
        <strain evidence="2">ATCC 700122</strain>
    </source>
</reference>
<comment type="caution">
    <text evidence="2">The sequence shown here is derived from an EMBL/GenBank/DDBJ whole genome shotgun (WGS) entry which is preliminary data.</text>
</comment>
<dbReference type="HOGENOM" id="CLU_1915707_0_0_11"/>
<evidence type="ECO:0000313" key="2">
    <source>
        <dbReference type="EMBL" id="EEZ60610.1"/>
    </source>
</evidence>
<dbReference type="EMBL" id="ACUX02000018">
    <property type="protein sequence ID" value="EEZ60610.1"/>
    <property type="molecule type" value="Genomic_DNA"/>
</dbReference>
<protein>
    <submittedName>
        <fullName evidence="2">Uncharacterized protein</fullName>
    </submittedName>
</protein>
<dbReference type="Proteomes" id="UP000006001">
    <property type="component" value="Unassembled WGS sequence"/>
</dbReference>
<organism evidence="2 3">
    <name type="scientific">Slackia exigua (strain ATCC 700122 / DSM 15923 / CIP 105133 / JCM 11022 / KCTC 5966 / S-7)</name>
    <dbReference type="NCBI Taxonomy" id="649764"/>
    <lineage>
        <taxon>Bacteria</taxon>
        <taxon>Bacillati</taxon>
        <taxon>Actinomycetota</taxon>
        <taxon>Coriobacteriia</taxon>
        <taxon>Eggerthellales</taxon>
        <taxon>Eggerthellaceae</taxon>
        <taxon>Slackia</taxon>
    </lineage>
</organism>
<evidence type="ECO:0000256" key="1">
    <source>
        <dbReference type="SAM" id="MobiDB-lite"/>
    </source>
</evidence>
<evidence type="ECO:0000313" key="3">
    <source>
        <dbReference type="Proteomes" id="UP000006001"/>
    </source>
</evidence>